<dbReference type="PANTHER" id="PTHR21178">
    <property type="entry name" value="CILIA- AND FLAGELLA-ASSOCIATED PROTEIN 61"/>
    <property type="match status" value="1"/>
</dbReference>
<evidence type="ECO:0000259" key="1">
    <source>
        <dbReference type="Pfam" id="PF16092"/>
    </source>
</evidence>
<accession>A0A8J9YC52</accession>
<sequence>MSIFFDFKVGLNGRRFRRAVDGDKCDIEVIIEHKYTEKLFGKPDIGTLIELSTLSICMINENKEVIGFMALCDHPNIPGVDPSDWEVWLHWTSRYLTFKKHNIYKYKPKFCNDSENTMYFYTALRNEFCAKLKIRRAVEEDNDDIVRILAKKCPRLHELYGEFYISEIIGRHPETDRQIIVADQHDQAVGVMCLNSEINYDMLQNTYEVDPFHGLKKATPLEKERYKRTNTLLHTFGEPIMNGKWSPFDEIKRKRNLKIRDETESIAKQDKAKKSHSKVNFVRNITTQSDDYKHQYSEDYSERELRSSNISLNVSQSVANILEEEPFDYEIVNIDKRLLTVPEVLSCDFLLPNTENMGPRRSRAIEIQETIKRRSSILKAKTIEETKSQKYSGDPNAFMIELFGFREDIDDRQGFHLLEAAFEIMKEYDYCIIRVPCKDRSFHLLQHFCFVPPKNNISSDYALYVAHRSSVLGKLRVRRAEIMDIPQIAQLLKSLDNKETLWTIENTILLKNKLQCYVLLTSTTLVGIGIIEQPEQIDFIRAKFNLDAHRLHKYYASEGYNCGISTLKAVLVYPVFEAHFRFFAREMMRFSGSYSILWLTAYRNKWLTHKANSLVGSMIPLLPRKSEIDCTSIGELRRIRKLSKTVIAFSSWFLSKKLTSIPQINVDTRLVIVGASRTAMAFLNTLLFSDSCSYLLFTNVTLISPNGLPYNKRSKPISEMMFKKYRTNSEKFLKSVPYTYYVNIIQATMVEINKREKYITLSNKERCAYDMLFLLFGKQFQHPDYLKSVFQRSDKMSQYTRLDVPKASLKPVINYTPTNVFIVNTLTDANRALNFVKAFKWNDMDYDIIVYGATKHAYCCLATLVEMKIPVENIIFVEPFPHENIRKTRVSYFCNVYIDKSVTEVLKNLRIKAYRSYYFQNWVTDSDNFVTHVDFLSHHHFLRLKCSAFFYYGFRGVNKQAFIAIHKSGIAYDGGILIDHEFRTKDHSIYAAGPATRYYRKYYADNKRHKYYDAYEIGSKLGYLIRNQLDPLFTEVKQEQEKYTNNSVKSGLVMETFKEGYFKLHLTNDFIVDGITCLTPQSYSLDNFTKLYGLSATVLNNVHLRYTAKKLDNFYKFFRAPWAYFIYHDQSKELFAMAKELLPKGQRQGDTLAEAMRNIGGKLSHPSFKFQTGLKIKPSFEKSPHVEAITDYVIEWLSEHDVLLPMYLQPWQVTQYGHDTNYNPALGKKKNSIAKLLSNIF</sequence>
<dbReference type="Pfam" id="PF23150">
    <property type="entry name" value="CFAP61_dimer"/>
    <property type="match status" value="1"/>
</dbReference>
<organism evidence="3 4">
    <name type="scientific">Brenthis ino</name>
    <name type="common">lesser marbled fritillary</name>
    <dbReference type="NCBI Taxonomy" id="405034"/>
    <lineage>
        <taxon>Eukaryota</taxon>
        <taxon>Metazoa</taxon>
        <taxon>Ecdysozoa</taxon>
        <taxon>Arthropoda</taxon>
        <taxon>Hexapoda</taxon>
        <taxon>Insecta</taxon>
        <taxon>Pterygota</taxon>
        <taxon>Neoptera</taxon>
        <taxon>Endopterygota</taxon>
        <taxon>Lepidoptera</taxon>
        <taxon>Glossata</taxon>
        <taxon>Ditrysia</taxon>
        <taxon>Papilionoidea</taxon>
        <taxon>Nymphalidae</taxon>
        <taxon>Heliconiinae</taxon>
        <taxon>Argynnini</taxon>
        <taxon>Brenthis</taxon>
    </lineage>
</organism>
<feature type="domain" description="Cilia- and flagella-associated protein 61 N-terminal" evidence="1">
    <location>
        <begin position="101"/>
        <end position="217"/>
    </location>
</feature>
<dbReference type="Proteomes" id="UP000838878">
    <property type="component" value="Chromosome 6"/>
</dbReference>
<name>A0A8J9YC52_9NEOP</name>
<dbReference type="EMBL" id="OV170226">
    <property type="protein sequence ID" value="CAH0726954.1"/>
    <property type="molecule type" value="Genomic_DNA"/>
</dbReference>
<proteinExistence type="predicted"/>
<dbReference type="InterPro" id="IPR056299">
    <property type="entry name" value="CFAP61_dimer"/>
</dbReference>
<evidence type="ECO:0000313" key="4">
    <source>
        <dbReference type="Proteomes" id="UP000838878"/>
    </source>
</evidence>
<reference evidence="3" key="1">
    <citation type="submission" date="2021-12" db="EMBL/GenBank/DDBJ databases">
        <authorList>
            <person name="Martin H S."/>
        </authorList>
    </citation>
    <scope>NUCLEOTIDE SEQUENCE</scope>
</reference>
<dbReference type="Gene3D" id="3.50.50.60">
    <property type="entry name" value="FAD/NAD(P)-binding domain"/>
    <property type="match status" value="2"/>
</dbReference>
<dbReference type="InterPro" id="IPR032151">
    <property type="entry name" value="CFAP61_N"/>
</dbReference>
<feature type="non-terminal residue" evidence="3">
    <location>
        <position position="1241"/>
    </location>
</feature>
<evidence type="ECO:0000259" key="2">
    <source>
        <dbReference type="Pfam" id="PF23150"/>
    </source>
</evidence>
<dbReference type="InterPro" id="IPR038884">
    <property type="entry name" value="CFAP61"/>
</dbReference>
<feature type="domain" description="CFAP61 dimerisation" evidence="2">
    <location>
        <begin position="1042"/>
        <end position="1126"/>
    </location>
</feature>
<dbReference type="PANTHER" id="PTHR21178:SF8">
    <property type="entry name" value="CILIA- AND FLAGELLA-ASSOCIATED PROTEIN 61"/>
    <property type="match status" value="1"/>
</dbReference>
<dbReference type="OrthoDB" id="382863at2759"/>
<dbReference type="SUPFAM" id="SSF51905">
    <property type="entry name" value="FAD/NAD(P)-binding domain"/>
    <property type="match status" value="1"/>
</dbReference>
<dbReference type="AlphaFoldDB" id="A0A8J9YC52"/>
<evidence type="ECO:0008006" key="5">
    <source>
        <dbReference type="Google" id="ProtNLM"/>
    </source>
</evidence>
<keyword evidence="4" id="KW-1185">Reference proteome</keyword>
<evidence type="ECO:0000313" key="3">
    <source>
        <dbReference type="EMBL" id="CAH0726954.1"/>
    </source>
</evidence>
<dbReference type="Pfam" id="PF16092">
    <property type="entry name" value="CFAP61_N"/>
    <property type="match status" value="2"/>
</dbReference>
<protein>
    <recommendedName>
        <fullName evidence="5">Cilia- and flagella-associated protein 61 N-terminal domain-containing protein</fullName>
    </recommendedName>
</protein>
<dbReference type="InterPro" id="IPR036188">
    <property type="entry name" value="FAD/NAD-bd_sf"/>
</dbReference>
<gene>
    <name evidence="3" type="ORF">BINO364_LOCUS12355</name>
</gene>
<feature type="domain" description="Cilia- and flagella-associated protein 61 N-terminal" evidence="1">
    <location>
        <begin position="16"/>
        <end position="90"/>
    </location>
</feature>